<accession>A0A5B0VS06</accession>
<dbReference type="Proteomes" id="UP000037727">
    <property type="component" value="Unassembled WGS sequence"/>
</dbReference>
<reference evidence="1 4" key="2">
    <citation type="submission" date="2019-09" db="EMBL/GenBank/DDBJ databases">
        <title>Whole genome sequence of Photorhabdus heterorhabditis strain ETL (Enterobacteriales: Enterobacteriaceae) a bacterial symbiont of Heterorhabditis zealandica strain ETL (Rhabditida: Heterorhabditidae).</title>
        <authorList>
            <person name="Lulamba T.E."/>
            <person name="Serepa-Dlamini M.H."/>
        </authorList>
    </citation>
    <scope>NUCLEOTIDE SEQUENCE [LARGE SCALE GENOMIC DNA]</scope>
    <source>
        <strain evidence="1 4">ETL</strain>
    </source>
</reference>
<dbReference type="Gene3D" id="2.60.120.10">
    <property type="entry name" value="Jelly Rolls"/>
    <property type="match status" value="1"/>
</dbReference>
<proteinExistence type="predicted"/>
<dbReference type="Proteomes" id="UP000322184">
    <property type="component" value="Unassembled WGS sequence"/>
</dbReference>
<keyword evidence="3" id="KW-1185">Reference proteome</keyword>
<evidence type="ECO:0000313" key="4">
    <source>
        <dbReference type="Proteomes" id="UP000322184"/>
    </source>
</evidence>
<comment type="caution">
    <text evidence="1">The sequence shown here is derived from an EMBL/GenBank/DDBJ whole genome shotgun (WGS) entry which is preliminary data.</text>
</comment>
<sequence length="276" mass="32073">MLINSFVNLINHEIINKNSIENMITMLRKITSRAVKNDEFIESCINKILNNVEKYNKTSTYLPIYIDENNKWRMNLFLWNPKSENQPHLHNTWSVSGIVYNKMFIKIYKNDDHKLIVSHHIYAQEGDTGYLIPPCIHALGNPDENNYSITLHIFSDSEQKNDRNGDTVWLGDNDPRDGINHYALSIRGLIICNLLIDRIKNTSKFSILERIFKLGTPAIKLNSYKKMINIDPMKSKKYRLEIESSLDGELKQKLIKINNKIYGIYPIDFKLQGGGK</sequence>
<dbReference type="InterPro" id="IPR014710">
    <property type="entry name" value="RmlC-like_jellyroll"/>
</dbReference>
<gene>
    <name evidence="2" type="ORF">AM629_10625</name>
    <name evidence="1" type="ORF">F0L16_19445</name>
</gene>
<evidence type="ECO:0000313" key="3">
    <source>
        <dbReference type="Proteomes" id="UP000037727"/>
    </source>
</evidence>
<dbReference type="RefSeq" id="WP_054478758.1">
    <property type="nucleotide sequence ID" value="NZ_CAWMRL010000025.1"/>
</dbReference>
<dbReference type="OrthoDB" id="7059163at2"/>
<dbReference type="AlphaFoldDB" id="A0A5B0VS06"/>
<dbReference type="STRING" id="880156.AM629_10625"/>
<dbReference type="InterPro" id="IPR011051">
    <property type="entry name" value="RmlC_Cupin_sf"/>
</dbReference>
<dbReference type="EMBL" id="VTUW01000056">
    <property type="protein sequence ID" value="KAA1177323.1"/>
    <property type="molecule type" value="Genomic_DNA"/>
</dbReference>
<dbReference type="EMBL" id="LJCS01000025">
    <property type="protein sequence ID" value="KOY62072.1"/>
    <property type="molecule type" value="Genomic_DNA"/>
</dbReference>
<protein>
    <recommendedName>
        <fullName evidence="5">Cysteine dioxygenase</fullName>
    </recommendedName>
</protein>
<evidence type="ECO:0008006" key="5">
    <source>
        <dbReference type="Google" id="ProtNLM"/>
    </source>
</evidence>
<evidence type="ECO:0000313" key="2">
    <source>
        <dbReference type="EMBL" id="KOY62072.1"/>
    </source>
</evidence>
<dbReference type="SUPFAM" id="SSF51182">
    <property type="entry name" value="RmlC-like cupins"/>
    <property type="match status" value="1"/>
</dbReference>
<evidence type="ECO:0000313" key="1">
    <source>
        <dbReference type="EMBL" id="KAA1177323.1"/>
    </source>
</evidence>
<organism evidence="1 4">
    <name type="scientific">Photorhabdus heterorhabditis</name>
    <dbReference type="NCBI Taxonomy" id="880156"/>
    <lineage>
        <taxon>Bacteria</taxon>
        <taxon>Pseudomonadati</taxon>
        <taxon>Pseudomonadota</taxon>
        <taxon>Gammaproteobacteria</taxon>
        <taxon>Enterobacterales</taxon>
        <taxon>Morganellaceae</taxon>
        <taxon>Photorhabdus</taxon>
    </lineage>
</organism>
<name>A0A5B0VS06_9GAMM</name>
<reference evidence="2 3" key="1">
    <citation type="submission" date="2015-09" db="EMBL/GenBank/DDBJ databases">
        <title>Draft genome sequence and assembly of Photorhabdus sp. VMG, a bacterial symbiont associated with Heterorhabditis zealandica.</title>
        <authorList>
            <person name="Naidoo S."/>
            <person name="Featherston J."/>
            <person name="Mothupi B."/>
            <person name="Gray V.M."/>
        </authorList>
    </citation>
    <scope>NUCLEOTIDE SEQUENCE [LARGE SCALE GENOMIC DNA]</scope>
    <source>
        <strain evidence="2 3">VMG</strain>
    </source>
</reference>